<proteinExistence type="predicted"/>
<reference evidence="2 3" key="1">
    <citation type="submission" date="2019-11" db="EMBL/GenBank/DDBJ databases">
        <title>Pedobacter sp. HMF7647 Genome sequencing and assembly.</title>
        <authorList>
            <person name="Kang H."/>
            <person name="Kim H."/>
            <person name="Joh K."/>
        </authorList>
    </citation>
    <scope>NUCLEOTIDE SEQUENCE [LARGE SCALE GENOMIC DNA]</scope>
    <source>
        <strain evidence="2 3">HMF7647</strain>
    </source>
</reference>
<keyword evidence="1" id="KW-0732">Signal</keyword>
<comment type="caution">
    <text evidence="2">The sequence shown here is derived from an EMBL/GenBank/DDBJ whole genome shotgun (WGS) entry which is preliminary data.</text>
</comment>
<sequence>MKYLKYVITGWLFSLSLSLHAQDFEQAGAVMAKGSGTRLAEVSVRNLRTGQYALTNDFGIFRINVSVRDTLLFRKKDYADQKVAVTSTKDMVVQMAPGIMLNEVTVTAKSKKQEMQEVLDDYRKKGVYYNGKPPFLSYLFKPLTALYELIGKTPGQARRFNKYYGTELQQTEIDRKFNKSVVMQYANLPDEKISDFMTLYRPSYETAQYWNEYDVITYIKKSSEDYKKKGEPAVEPLPKLGN</sequence>
<name>A0A7K1Y6J8_9SPHI</name>
<accession>A0A7K1Y6J8</accession>
<organism evidence="2 3">
    <name type="scientific">Hufsiella arboris</name>
    <dbReference type="NCBI Taxonomy" id="2695275"/>
    <lineage>
        <taxon>Bacteria</taxon>
        <taxon>Pseudomonadati</taxon>
        <taxon>Bacteroidota</taxon>
        <taxon>Sphingobacteriia</taxon>
        <taxon>Sphingobacteriales</taxon>
        <taxon>Sphingobacteriaceae</taxon>
        <taxon>Hufsiella</taxon>
    </lineage>
</organism>
<dbReference type="EMBL" id="WVHT01000001">
    <property type="protein sequence ID" value="MXV50060.1"/>
    <property type="molecule type" value="Genomic_DNA"/>
</dbReference>
<evidence type="ECO:0000256" key="1">
    <source>
        <dbReference type="SAM" id="SignalP"/>
    </source>
</evidence>
<feature type="signal peptide" evidence="1">
    <location>
        <begin position="1"/>
        <end position="21"/>
    </location>
</feature>
<dbReference type="InterPro" id="IPR008969">
    <property type="entry name" value="CarboxyPept-like_regulatory"/>
</dbReference>
<feature type="chain" id="PRO_5029819489" description="Carboxypeptidase-like regulatory domain-containing protein" evidence="1">
    <location>
        <begin position="22"/>
        <end position="242"/>
    </location>
</feature>
<evidence type="ECO:0000313" key="2">
    <source>
        <dbReference type="EMBL" id="MXV50060.1"/>
    </source>
</evidence>
<dbReference type="Proteomes" id="UP000466586">
    <property type="component" value="Unassembled WGS sequence"/>
</dbReference>
<keyword evidence="3" id="KW-1185">Reference proteome</keyword>
<protein>
    <recommendedName>
        <fullName evidence="4">Carboxypeptidase-like regulatory domain-containing protein</fullName>
    </recommendedName>
</protein>
<gene>
    <name evidence="2" type="ORF">GS399_03680</name>
</gene>
<evidence type="ECO:0008006" key="4">
    <source>
        <dbReference type="Google" id="ProtNLM"/>
    </source>
</evidence>
<dbReference type="SUPFAM" id="SSF49464">
    <property type="entry name" value="Carboxypeptidase regulatory domain-like"/>
    <property type="match status" value="1"/>
</dbReference>
<dbReference type="RefSeq" id="WP_160843215.1">
    <property type="nucleotide sequence ID" value="NZ_WVHT01000001.1"/>
</dbReference>
<evidence type="ECO:0000313" key="3">
    <source>
        <dbReference type="Proteomes" id="UP000466586"/>
    </source>
</evidence>
<dbReference type="AlphaFoldDB" id="A0A7K1Y6J8"/>